<dbReference type="RefSeq" id="WP_188128139.1">
    <property type="nucleotide sequence ID" value="NZ_CYPW01000002.1"/>
</dbReference>
<name>A0A0P1EJU2_9RHOB</name>
<dbReference type="AlphaFoldDB" id="A0A0P1EJU2"/>
<gene>
    <name evidence="1" type="ORF">SHM7688_00235</name>
</gene>
<evidence type="ECO:0000313" key="1">
    <source>
        <dbReference type="EMBL" id="CUH50806.1"/>
    </source>
</evidence>
<keyword evidence="2" id="KW-1185">Reference proteome</keyword>
<organism evidence="1 2">
    <name type="scientific">Shimia marina</name>
    <dbReference type="NCBI Taxonomy" id="321267"/>
    <lineage>
        <taxon>Bacteria</taxon>
        <taxon>Pseudomonadati</taxon>
        <taxon>Pseudomonadota</taxon>
        <taxon>Alphaproteobacteria</taxon>
        <taxon>Rhodobacterales</taxon>
        <taxon>Roseobacteraceae</taxon>
    </lineage>
</organism>
<dbReference type="EMBL" id="CYPW01000002">
    <property type="protein sequence ID" value="CUH50806.1"/>
    <property type="molecule type" value="Genomic_DNA"/>
</dbReference>
<proteinExistence type="predicted"/>
<sequence>MKQTTYDLSVTTQGPLYPPSEIMDEDGNFIVIGAINHSIDDRVEANWTGAIVSPESTVPDFGEKAPYKILELFSPDIPLPLHLADKVLHTLPLPLPCNNYPMVFAPQQYPDANSDVRPSYPFHEAPIPDRRPEHGRQLQRPVKLHDWIQAQGKLRITLEDEARIARFGSVRHFPFVTLLSNALSGNAYHRTLI</sequence>
<protein>
    <submittedName>
        <fullName evidence="1">Uncharacterized protein</fullName>
    </submittedName>
</protein>
<reference evidence="1 2" key="1">
    <citation type="submission" date="2015-09" db="EMBL/GenBank/DDBJ databases">
        <authorList>
            <consortium name="Swine Surveillance"/>
        </authorList>
    </citation>
    <scope>NUCLEOTIDE SEQUENCE [LARGE SCALE GENOMIC DNA]</scope>
    <source>
        <strain evidence="1 2">CECT 7688</strain>
    </source>
</reference>
<accession>A0A0P1EJU2</accession>
<evidence type="ECO:0000313" key="2">
    <source>
        <dbReference type="Proteomes" id="UP000054823"/>
    </source>
</evidence>
<dbReference type="STRING" id="321267.SHM7688_00235"/>
<dbReference type="Proteomes" id="UP000054823">
    <property type="component" value="Unassembled WGS sequence"/>
</dbReference>